<keyword evidence="2" id="KW-1185">Reference proteome</keyword>
<organism evidence="1 2">
    <name type="scientific">Ambrosiozyma monospora</name>
    <name type="common">Yeast</name>
    <name type="synonym">Endomycopsis monosporus</name>
    <dbReference type="NCBI Taxonomy" id="43982"/>
    <lineage>
        <taxon>Eukaryota</taxon>
        <taxon>Fungi</taxon>
        <taxon>Dikarya</taxon>
        <taxon>Ascomycota</taxon>
        <taxon>Saccharomycotina</taxon>
        <taxon>Pichiomycetes</taxon>
        <taxon>Pichiales</taxon>
        <taxon>Pichiaceae</taxon>
        <taxon>Ambrosiozyma</taxon>
    </lineage>
</organism>
<dbReference type="Proteomes" id="UP001165064">
    <property type="component" value="Unassembled WGS sequence"/>
</dbReference>
<name>A0ACB5T0V5_AMBMO</name>
<sequence>MAPKAKHAKKQASPEVEKKQSEKSNLDDIDVLVSSSKATTNSTISPEMEKWYRVANLTITALAFLVRFTFVWFPSEIVFDEVHFGKFASYYLERTYFFDLHPPFAKLLIALVGYLVGYDGRFKFDNIGDSYIDNSIPYIPLRCLSVITGTLTVPLMFSTLQECGYSIPTCFFGAAIVAFDNAHVIDSRLILLDATLIISVAASIYCYVRFVKQRHNPFSFNWYKWLFLTGAALSCVISTKYVGVFTFMCVGTAVIWDLWTLLDIKKGLTIRIFIKHFYARFLGLIVYPFALYLFWFYLHFAILTKSGPGDSFMSADFQETLGDSPLAREAKEVQYHDIITIKHKDTGCLLHSHPYRYPLRYDDGRISSQGQQVTCMHDFTDTNNHWEILPPVAGSDSKALGRVVKQGDTFRLRHNSK</sequence>
<evidence type="ECO:0000313" key="2">
    <source>
        <dbReference type="Proteomes" id="UP001165064"/>
    </source>
</evidence>
<evidence type="ECO:0000313" key="1">
    <source>
        <dbReference type="EMBL" id="GME78411.1"/>
    </source>
</evidence>
<protein>
    <submittedName>
        <fullName evidence="1">Unnamed protein product</fullName>
    </submittedName>
</protein>
<accession>A0ACB5T0V5</accession>
<gene>
    <name evidence="1" type="ORF">Amon02_000343200</name>
</gene>
<reference evidence="1" key="1">
    <citation type="submission" date="2023-04" db="EMBL/GenBank/DDBJ databases">
        <title>Ambrosiozyma monospora NBRC 10751.</title>
        <authorList>
            <person name="Ichikawa N."/>
            <person name="Sato H."/>
            <person name="Tonouchi N."/>
        </authorList>
    </citation>
    <scope>NUCLEOTIDE SEQUENCE</scope>
    <source>
        <strain evidence="1">NBRC 10751</strain>
    </source>
</reference>
<proteinExistence type="predicted"/>
<dbReference type="EMBL" id="BSXS01002183">
    <property type="protein sequence ID" value="GME78411.1"/>
    <property type="molecule type" value="Genomic_DNA"/>
</dbReference>
<comment type="caution">
    <text evidence="1">The sequence shown here is derived from an EMBL/GenBank/DDBJ whole genome shotgun (WGS) entry which is preliminary data.</text>
</comment>